<proteinExistence type="inferred from homology"/>
<name>A0A1A3TRT7_MYCSD</name>
<evidence type="ECO:0000256" key="4">
    <source>
        <dbReference type="ARBA" id="ARBA00022840"/>
    </source>
</evidence>
<dbReference type="InterPro" id="IPR011009">
    <property type="entry name" value="Kinase-like_dom_sf"/>
</dbReference>
<dbReference type="SUPFAM" id="SSF56112">
    <property type="entry name" value="Protein kinase-like (PK-like)"/>
    <property type="match status" value="1"/>
</dbReference>
<dbReference type="CDD" id="cd13970">
    <property type="entry name" value="ABC1_ADCK3"/>
    <property type="match status" value="1"/>
</dbReference>
<dbReference type="Pfam" id="PF03109">
    <property type="entry name" value="ABC1"/>
    <property type="match status" value="1"/>
</dbReference>
<evidence type="ECO:0000256" key="1">
    <source>
        <dbReference type="ARBA" id="ARBA00009670"/>
    </source>
</evidence>
<keyword evidence="4" id="KW-0067">ATP-binding</keyword>
<dbReference type="GO" id="GO:0016740">
    <property type="term" value="F:transferase activity"/>
    <property type="evidence" value="ECO:0007669"/>
    <property type="project" value="UniProtKB-KW"/>
</dbReference>
<dbReference type="RefSeq" id="WP_065025450.1">
    <property type="nucleotide sequence ID" value="NZ_LZMF01000107.1"/>
</dbReference>
<dbReference type="EMBL" id="LZMF01000107">
    <property type="protein sequence ID" value="OBK85359.1"/>
    <property type="molecule type" value="Genomic_DNA"/>
</dbReference>
<feature type="domain" description="ABC1 atypical kinase-like" evidence="5">
    <location>
        <begin position="106"/>
        <end position="327"/>
    </location>
</feature>
<comment type="caution">
    <text evidence="6">The sequence shown here is derived from an EMBL/GenBank/DDBJ whole genome shotgun (WGS) entry which is preliminary data.</text>
</comment>
<keyword evidence="3" id="KW-0547">Nucleotide-binding</keyword>
<dbReference type="InterPro" id="IPR034646">
    <property type="entry name" value="ADCK3_dom"/>
</dbReference>
<evidence type="ECO:0000256" key="3">
    <source>
        <dbReference type="ARBA" id="ARBA00022741"/>
    </source>
</evidence>
<evidence type="ECO:0000259" key="5">
    <source>
        <dbReference type="Pfam" id="PF03109"/>
    </source>
</evidence>
<evidence type="ECO:0000313" key="6">
    <source>
        <dbReference type="EMBL" id="OBK85359.1"/>
    </source>
</evidence>
<dbReference type="Proteomes" id="UP000093759">
    <property type="component" value="Unassembled WGS sequence"/>
</dbReference>
<reference evidence="7" key="1">
    <citation type="submission" date="2016-06" db="EMBL/GenBank/DDBJ databases">
        <authorList>
            <person name="Sutton G."/>
            <person name="Brinkac L."/>
            <person name="Sanka R."/>
            <person name="Adams M."/>
            <person name="Lau E."/>
            <person name="Garcia-Basteiro A."/>
            <person name="Lopez-Varela E."/>
            <person name="Palencia S."/>
        </authorList>
    </citation>
    <scope>NUCLEOTIDE SEQUENCE [LARGE SCALE GENOMIC DNA]</scope>
    <source>
        <strain evidence="7">1274684.2</strain>
    </source>
</reference>
<evidence type="ECO:0000256" key="2">
    <source>
        <dbReference type="ARBA" id="ARBA00022679"/>
    </source>
</evidence>
<organism evidence="6 7">
    <name type="scientific">Mycolicibacter sinensis (strain JDM601)</name>
    <name type="common">Mycobacterium sinense</name>
    <dbReference type="NCBI Taxonomy" id="875328"/>
    <lineage>
        <taxon>Bacteria</taxon>
        <taxon>Bacillati</taxon>
        <taxon>Actinomycetota</taxon>
        <taxon>Actinomycetes</taxon>
        <taxon>Mycobacteriales</taxon>
        <taxon>Mycobacteriaceae</taxon>
        <taxon>Mycolicibacter</taxon>
    </lineage>
</organism>
<keyword evidence="2" id="KW-0808">Transferase</keyword>
<dbReference type="GO" id="GO:0005524">
    <property type="term" value="F:ATP binding"/>
    <property type="evidence" value="ECO:0007669"/>
    <property type="project" value="UniProtKB-KW"/>
</dbReference>
<dbReference type="AlphaFoldDB" id="A0A1A3TRT7"/>
<dbReference type="PANTHER" id="PTHR43851">
    <property type="match status" value="1"/>
</dbReference>
<dbReference type="InterPro" id="IPR004147">
    <property type="entry name" value="ABC1_dom"/>
</dbReference>
<protein>
    <recommendedName>
        <fullName evidence="5">ABC1 atypical kinase-like domain-containing protein</fullName>
    </recommendedName>
</protein>
<gene>
    <name evidence="6" type="ORF">A5648_07400</name>
</gene>
<sequence length="471" mass="51817">MTDASAQAEGADPLATSRLSRGARLGRLAAKQTLRRATVKAGSVVVGEARRERMLDRSSERMARDFVAVLGDMRGAAMKIGQLLSLIDLGIVDERSRPAFRRQLSKLQGTINAMPFATMRPVIETELGAAVEELFAEFDVDAFAAASIGQVYRAVTHDGRDVAVKVQYPGVRTAVRADLKNLALFLRMWKSTVPTVAASDFLAEIDYELAREVDYRQEAASQARAAARYAGHPFIHVPRPVGGLSSDSVLTTEYVAGEMAPQVAQLPAAERDRIGEIIYRFYLGSLFRDCEFNGDAHPGNFVYLPDGRVAFLDFGLYKHMAPEAVDFERRAARLCIAGDGEGLRTLMEQYGVLRPGSKVSAQDCLEYTLDAAGWNFVDDYVAVEPIDVSAALLGVVNPAAESFRTMRNERLPPEHLFSRRLDFLVFGTLSQIGAGGNWFQVAAEWIYGAEPVTELGRAEERWRQQRAGQDS</sequence>
<evidence type="ECO:0000313" key="7">
    <source>
        <dbReference type="Proteomes" id="UP000093759"/>
    </source>
</evidence>
<comment type="similarity">
    <text evidence="1">Belongs to the protein kinase superfamily. ADCK protein kinase family.</text>
</comment>
<dbReference type="PANTHER" id="PTHR43851:SF3">
    <property type="entry name" value="COENZYME Q8"/>
    <property type="match status" value="1"/>
</dbReference>
<accession>A0A1A3TRT7</accession>
<dbReference type="InterPro" id="IPR051409">
    <property type="entry name" value="Atypical_kinase_ADCK"/>
</dbReference>